<gene>
    <name evidence="2" type="ORF">D0Y96_05345</name>
</gene>
<dbReference type="InterPro" id="IPR001296">
    <property type="entry name" value="Glyco_trans_1"/>
</dbReference>
<dbReference type="Proteomes" id="UP000264702">
    <property type="component" value="Unassembled WGS sequence"/>
</dbReference>
<dbReference type="Pfam" id="PF00534">
    <property type="entry name" value="Glycos_transf_1"/>
    <property type="match status" value="1"/>
</dbReference>
<dbReference type="PANTHER" id="PTHR12526:SF630">
    <property type="entry name" value="GLYCOSYLTRANSFERASE"/>
    <property type="match status" value="1"/>
</dbReference>
<keyword evidence="2" id="KW-0808">Transferase</keyword>
<feature type="domain" description="Glycosyl transferase family 1" evidence="1">
    <location>
        <begin position="199"/>
        <end position="349"/>
    </location>
</feature>
<reference evidence="2 3" key="1">
    <citation type="submission" date="2018-08" db="EMBL/GenBank/DDBJ databases">
        <title>Acidipila sp. 4G-K13, an acidobacterium isolated from forest soil.</title>
        <authorList>
            <person name="Gao Z.-H."/>
            <person name="Qiu L.-H."/>
        </authorList>
    </citation>
    <scope>NUCLEOTIDE SEQUENCE [LARGE SCALE GENOMIC DNA]</scope>
    <source>
        <strain evidence="2 3">4G-K13</strain>
    </source>
</reference>
<name>A0A372IT11_9BACT</name>
<dbReference type="Gene3D" id="3.40.50.2000">
    <property type="entry name" value="Glycogen Phosphorylase B"/>
    <property type="match status" value="1"/>
</dbReference>
<protein>
    <submittedName>
        <fullName evidence="2">Glycosyltransferase</fullName>
    </submittedName>
</protein>
<dbReference type="PANTHER" id="PTHR12526">
    <property type="entry name" value="GLYCOSYLTRANSFERASE"/>
    <property type="match status" value="1"/>
</dbReference>
<evidence type="ECO:0000313" key="2">
    <source>
        <dbReference type="EMBL" id="RFU17563.1"/>
    </source>
</evidence>
<organism evidence="2 3">
    <name type="scientific">Paracidobacterium acidisoli</name>
    <dbReference type="NCBI Taxonomy" id="2303751"/>
    <lineage>
        <taxon>Bacteria</taxon>
        <taxon>Pseudomonadati</taxon>
        <taxon>Acidobacteriota</taxon>
        <taxon>Terriglobia</taxon>
        <taxon>Terriglobales</taxon>
        <taxon>Acidobacteriaceae</taxon>
        <taxon>Paracidobacterium</taxon>
    </lineage>
</organism>
<dbReference type="SUPFAM" id="SSF53756">
    <property type="entry name" value="UDP-Glycosyltransferase/glycogen phosphorylase"/>
    <property type="match status" value="1"/>
</dbReference>
<proteinExistence type="predicted"/>
<evidence type="ECO:0000313" key="3">
    <source>
        <dbReference type="Proteomes" id="UP000264702"/>
    </source>
</evidence>
<dbReference type="EMBL" id="QVQT01000002">
    <property type="protein sequence ID" value="RFU17563.1"/>
    <property type="molecule type" value="Genomic_DNA"/>
</dbReference>
<evidence type="ECO:0000259" key="1">
    <source>
        <dbReference type="Pfam" id="PF00534"/>
    </source>
</evidence>
<keyword evidence="3" id="KW-1185">Reference proteome</keyword>
<sequence>MRVTLSAHRPFHFVMLANALRAHARKIDIFSSAPRRFFKGLDETIPVRMAPAPIHIVSRVLPFRVPHSMVDLDTLFYDALVAARMGRPDICFGLATQSLYTARAAKSRGGAFVLDRACPHRDFQQALGQREAERVGIAWQPQPEWFRERQLEEYDLAEAILVPSMYTGRTFPAELQHKLVKAPLLGRTKIAEKPRTEKNSVFTVGVVGGAPLRKGYLYLLKAWKKLALPNAKLLIRSGGGFAGFPALEELMKQLPNVELVGYVPNISEFYQRCDAFVLPSVDDGFGMALVEAMSNYVACVASSNCGASEFITSGRDGIVVEPASEDQLAEGILRLYESEELRREMGAAAVETVRKIEAGRGYDRAIDSLMSRLGSDRLAVNQLSSQPA</sequence>
<comment type="caution">
    <text evidence="2">The sequence shown here is derived from an EMBL/GenBank/DDBJ whole genome shotgun (WGS) entry which is preliminary data.</text>
</comment>
<accession>A0A372IT11</accession>
<dbReference type="RefSeq" id="WP_117298312.1">
    <property type="nucleotide sequence ID" value="NZ_QVQT02000002.1"/>
</dbReference>
<dbReference type="AlphaFoldDB" id="A0A372IT11"/>
<dbReference type="OrthoDB" id="9806653at2"/>
<dbReference type="GO" id="GO:0016757">
    <property type="term" value="F:glycosyltransferase activity"/>
    <property type="evidence" value="ECO:0007669"/>
    <property type="project" value="InterPro"/>
</dbReference>